<proteinExistence type="inferred from homology"/>
<organism evidence="10 11">
    <name type="scientific">Marasmius crinis-equi</name>
    <dbReference type="NCBI Taxonomy" id="585013"/>
    <lineage>
        <taxon>Eukaryota</taxon>
        <taxon>Fungi</taxon>
        <taxon>Dikarya</taxon>
        <taxon>Basidiomycota</taxon>
        <taxon>Agaricomycotina</taxon>
        <taxon>Agaricomycetes</taxon>
        <taxon>Agaricomycetidae</taxon>
        <taxon>Agaricales</taxon>
        <taxon>Marasmiineae</taxon>
        <taxon>Marasmiaceae</taxon>
        <taxon>Marasmius</taxon>
    </lineage>
</organism>
<feature type="region of interest" description="Disordered" evidence="8">
    <location>
        <begin position="49"/>
        <end position="72"/>
    </location>
</feature>
<dbReference type="PANTHER" id="PTHR33577:SF9">
    <property type="entry name" value="PEROXIDASE STCC"/>
    <property type="match status" value="1"/>
</dbReference>
<dbReference type="Proteomes" id="UP001465976">
    <property type="component" value="Unassembled WGS sequence"/>
</dbReference>
<feature type="region of interest" description="Disordered" evidence="8">
    <location>
        <begin position="1"/>
        <end position="33"/>
    </location>
</feature>
<evidence type="ECO:0000256" key="7">
    <source>
        <dbReference type="ARBA" id="ARBA00025795"/>
    </source>
</evidence>
<feature type="domain" description="Heme haloperoxidase family profile" evidence="9">
    <location>
        <begin position="64"/>
        <end position="89"/>
    </location>
</feature>
<keyword evidence="5" id="KW-0560">Oxidoreductase</keyword>
<feature type="compositionally biased region" description="Basic and acidic residues" evidence="8">
    <location>
        <begin position="61"/>
        <end position="72"/>
    </location>
</feature>
<comment type="similarity">
    <text evidence="7">Belongs to the chloroperoxidase family.</text>
</comment>
<keyword evidence="6" id="KW-0408">Iron</keyword>
<accession>A0ABR3EID1</accession>
<evidence type="ECO:0000256" key="2">
    <source>
        <dbReference type="ARBA" id="ARBA00022559"/>
    </source>
</evidence>
<comment type="caution">
    <text evidence="10">The sequence shown here is derived from an EMBL/GenBank/DDBJ whole genome shotgun (WGS) entry which is preliminary data.</text>
</comment>
<name>A0ABR3EID1_9AGAR</name>
<dbReference type="SUPFAM" id="SSF47571">
    <property type="entry name" value="Cloroperoxidase"/>
    <property type="match status" value="1"/>
</dbReference>
<evidence type="ECO:0000313" key="11">
    <source>
        <dbReference type="Proteomes" id="UP001465976"/>
    </source>
</evidence>
<dbReference type="EMBL" id="JBAHYK010004954">
    <property type="protein sequence ID" value="KAL0562639.1"/>
    <property type="molecule type" value="Genomic_DNA"/>
</dbReference>
<dbReference type="InterPro" id="IPR000028">
    <property type="entry name" value="Chloroperoxidase"/>
</dbReference>
<evidence type="ECO:0000256" key="1">
    <source>
        <dbReference type="ARBA" id="ARBA00001970"/>
    </source>
</evidence>
<evidence type="ECO:0000313" key="10">
    <source>
        <dbReference type="EMBL" id="KAL0562639.1"/>
    </source>
</evidence>
<keyword evidence="2" id="KW-0575">Peroxidase</keyword>
<comment type="cofactor">
    <cofactor evidence="1">
        <name>heme b</name>
        <dbReference type="ChEBI" id="CHEBI:60344"/>
    </cofactor>
</comment>
<feature type="non-terminal residue" evidence="10">
    <location>
        <position position="89"/>
    </location>
</feature>
<dbReference type="Pfam" id="PF01328">
    <property type="entry name" value="Peroxidase_2"/>
    <property type="match status" value="1"/>
</dbReference>
<evidence type="ECO:0000256" key="3">
    <source>
        <dbReference type="ARBA" id="ARBA00022617"/>
    </source>
</evidence>
<gene>
    <name evidence="10" type="ORF">V5O48_019445</name>
</gene>
<keyword evidence="11" id="KW-1185">Reference proteome</keyword>
<feature type="compositionally biased region" description="Polar residues" evidence="8">
    <location>
        <begin position="1"/>
        <end position="17"/>
    </location>
</feature>
<evidence type="ECO:0000259" key="9">
    <source>
        <dbReference type="Pfam" id="PF01328"/>
    </source>
</evidence>
<evidence type="ECO:0000256" key="5">
    <source>
        <dbReference type="ARBA" id="ARBA00023002"/>
    </source>
</evidence>
<dbReference type="PANTHER" id="PTHR33577">
    <property type="entry name" value="STERIGMATOCYSTIN BIOSYNTHESIS PEROXIDASE STCC-RELATED"/>
    <property type="match status" value="1"/>
</dbReference>
<evidence type="ECO:0000256" key="8">
    <source>
        <dbReference type="SAM" id="MobiDB-lite"/>
    </source>
</evidence>
<keyword evidence="3" id="KW-0349">Heme</keyword>
<sequence>MSTPSYGTLYSTNPQSHSKYELPYGHPSTTYSSEKRCPVPFRVARKLLDPQSAPQKPSESGSHHEYIAPQERDVRSVCPALNALANHGY</sequence>
<dbReference type="InterPro" id="IPR036851">
    <property type="entry name" value="Chloroperoxidase-like_sf"/>
</dbReference>
<protein>
    <recommendedName>
        <fullName evidence="9">Heme haloperoxidase family profile domain-containing protein</fullName>
    </recommendedName>
</protein>
<reference evidence="10 11" key="1">
    <citation type="submission" date="2024-02" db="EMBL/GenBank/DDBJ databases">
        <title>A draft genome for the cacao thread blight pathogen Marasmius crinis-equi.</title>
        <authorList>
            <person name="Cohen S.P."/>
            <person name="Baruah I.K."/>
            <person name="Amoako-Attah I."/>
            <person name="Bukari Y."/>
            <person name="Meinhardt L.W."/>
            <person name="Bailey B.A."/>
        </authorList>
    </citation>
    <scope>NUCLEOTIDE SEQUENCE [LARGE SCALE GENOMIC DNA]</scope>
    <source>
        <strain evidence="10 11">GH-76</strain>
    </source>
</reference>
<evidence type="ECO:0000256" key="6">
    <source>
        <dbReference type="ARBA" id="ARBA00023004"/>
    </source>
</evidence>
<dbReference type="Gene3D" id="1.10.489.10">
    <property type="entry name" value="Chloroperoxidase-like"/>
    <property type="match status" value="1"/>
</dbReference>
<keyword evidence="4" id="KW-0479">Metal-binding</keyword>
<evidence type="ECO:0000256" key="4">
    <source>
        <dbReference type="ARBA" id="ARBA00022723"/>
    </source>
</evidence>